<organism evidence="2 3">
    <name type="scientific">Haloarcula onubensis</name>
    <dbReference type="NCBI Taxonomy" id="2950539"/>
    <lineage>
        <taxon>Archaea</taxon>
        <taxon>Methanobacteriati</taxon>
        <taxon>Methanobacteriota</taxon>
        <taxon>Stenosarchaea group</taxon>
        <taxon>Halobacteria</taxon>
        <taxon>Halobacteriales</taxon>
        <taxon>Haloarculaceae</taxon>
        <taxon>Haloarcula</taxon>
    </lineage>
</organism>
<gene>
    <name evidence="2" type="ORF">NDI86_19965</name>
</gene>
<evidence type="ECO:0000313" key="3">
    <source>
        <dbReference type="Proteomes" id="UP001268864"/>
    </source>
</evidence>
<evidence type="ECO:0008006" key="4">
    <source>
        <dbReference type="Google" id="ProtNLM"/>
    </source>
</evidence>
<evidence type="ECO:0000313" key="2">
    <source>
        <dbReference type="EMBL" id="MDS0284374.1"/>
    </source>
</evidence>
<sequence length="85" mass="8631">MEFPEEMVGVALAILAIISGLLFITAGIGLSLVPPTVPIFGSASQISSVLYVSGGGILVTVGCVGIYSIFRDSLGGSRGRGGFNR</sequence>
<feature type="transmembrane region" description="Helical" evidence="1">
    <location>
        <begin position="7"/>
        <end position="30"/>
    </location>
</feature>
<accession>A0ABU2FVB0</accession>
<dbReference type="RefSeq" id="WP_310902063.1">
    <property type="nucleotide sequence ID" value="NZ_JAMQOS010000008.1"/>
</dbReference>
<evidence type="ECO:0000256" key="1">
    <source>
        <dbReference type="SAM" id="Phobius"/>
    </source>
</evidence>
<protein>
    <recommendedName>
        <fullName evidence="4">Cox cluster protein</fullName>
    </recommendedName>
</protein>
<dbReference type="Proteomes" id="UP001268864">
    <property type="component" value="Unassembled WGS sequence"/>
</dbReference>
<feature type="transmembrane region" description="Helical" evidence="1">
    <location>
        <begin position="50"/>
        <end position="70"/>
    </location>
</feature>
<keyword evidence="3" id="KW-1185">Reference proteome</keyword>
<comment type="caution">
    <text evidence="2">The sequence shown here is derived from an EMBL/GenBank/DDBJ whole genome shotgun (WGS) entry which is preliminary data.</text>
</comment>
<reference evidence="2 3" key="1">
    <citation type="submission" date="2022-06" db="EMBL/GenBank/DDBJ databases">
        <title>Halomicroarcula sp. a new haloarchaeum isolate from saline soil.</title>
        <authorList>
            <person name="Strakova D."/>
            <person name="Galisteo C."/>
            <person name="Sanchez-Porro C."/>
            <person name="Ventosa A."/>
        </authorList>
    </citation>
    <scope>NUCLEOTIDE SEQUENCE [LARGE SCALE GENOMIC DNA]</scope>
    <source>
        <strain evidence="2 3">S3CR25-11</strain>
    </source>
</reference>
<dbReference type="EMBL" id="JAMQOS010000008">
    <property type="protein sequence ID" value="MDS0284374.1"/>
    <property type="molecule type" value="Genomic_DNA"/>
</dbReference>
<name>A0ABU2FVB0_9EURY</name>
<proteinExistence type="predicted"/>
<keyword evidence="1" id="KW-0812">Transmembrane</keyword>
<keyword evidence="1" id="KW-0472">Membrane</keyword>
<keyword evidence="1" id="KW-1133">Transmembrane helix</keyword>